<protein>
    <recommendedName>
        <fullName evidence="9">ABC-type quaternary amine transporter</fullName>
        <ecNumber evidence="9">7.6.2.9</ecNumber>
    </recommendedName>
</protein>
<evidence type="ECO:0000313" key="12">
    <source>
        <dbReference type="Proteomes" id="UP000674938"/>
    </source>
</evidence>
<dbReference type="InterPro" id="IPR050093">
    <property type="entry name" value="ABC_SmlMolc_Importer"/>
</dbReference>
<keyword evidence="8" id="KW-0472">Membrane</keyword>
<evidence type="ECO:0000313" key="11">
    <source>
        <dbReference type="EMBL" id="MBP1042196.1"/>
    </source>
</evidence>
<dbReference type="PROSITE" id="PS50893">
    <property type="entry name" value="ABC_TRANSPORTER_2"/>
    <property type="match status" value="1"/>
</dbReference>
<evidence type="ECO:0000256" key="3">
    <source>
        <dbReference type="ARBA" id="ARBA00022496"/>
    </source>
</evidence>
<evidence type="ECO:0000256" key="6">
    <source>
        <dbReference type="ARBA" id="ARBA00023004"/>
    </source>
</evidence>
<dbReference type="InterPro" id="IPR015853">
    <property type="entry name" value="ABC_transpr_FbpC"/>
</dbReference>
<dbReference type="RefSeq" id="WP_209529168.1">
    <property type="nucleotide sequence ID" value="NZ_JAEEGA010000009.1"/>
</dbReference>
<keyword evidence="12" id="KW-1185">Reference proteome</keyword>
<dbReference type="GO" id="GO:0016887">
    <property type="term" value="F:ATP hydrolysis activity"/>
    <property type="evidence" value="ECO:0007669"/>
    <property type="project" value="InterPro"/>
</dbReference>
<keyword evidence="6" id="KW-0408">Iron</keyword>
<dbReference type="PANTHER" id="PTHR42781">
    <property type="entry name" value="SPERMIDINE/PUTRESCINE IMPORT ATP-BINDING PROTEIN POTA"/>
    <property type="match status" value="1"/>
</dbReference>
<evidence type="ECO:0000256" key="8">
    <source>
        <dbReference type="ARBA" id="ARBA00023136"/>
    </source>
</evidence>
<keyword evidence="5 11" id="KW-0067">ATP-binding</keyword>
<dbReference type="Proteomes" id="UP000674938">
    <property type="component" value="Unassembled WGS sequence"/>
</dbReference>
<dbReference type="SUPFAM" id="SSF52540">
    <property type="entry name" value="P-loop containing nucleoside triphosphate hydrolases"/>
    <property type="match status" value="1"/>
</dbReference>
<dbReference type="Pfam" id="PF00005">
    <property type="entry name" value="ABC_tran"/>
    <property type="match status" value="1"/>
</dbReference>
<proteinExistence type="predicted"/>
<evidence type="ECO:0000256" key="4">
    <source>
        <dbReference type="ARBA" id="ARBA00022741"/>
    </source>
</evidence>
<dbReference type="GO" id="GO:0016020">
    <property type="term" value="C:membrane"/>
    <property type="evidence" value="ECO:0007669"/>
    <property type="project" value="InterPro"/>
</dbReference>
<comment type="caution">
    <text evidence="11">The sequence shown here is derived from an EMBL/GenBank/DDBJ whole genome shotgun (WGS) entry which is preliminary data.</text>
</comment>
<dbReference type="AlphaFoldDB" id="A0A940P9N7"/>
<sequence>MGLELQHVSFSHQNKQILESINLCIEPGEVVSLLGPSGVGKTTLLKIIAGLERADTGQIIFQNDYSQEATVLVFQDFWLFPHMTVSENISFGLRMKKGDKAAIAKKVALICQKLQLEGLERAYPAELSGGQQQRVALARAVILEPRLLLLDEPFSSLDANLRGSTREYLVALQKEYHFSILLVTHDKEEAFQLSDKVAVMLGGRIVQVAKPKDLYFNPNSKEVADFLNEMNYLKGTVHSTNFLIAGTETVITVANPADLNGEAVLLVPFGQPFVFGSEGLKGTVEKITWQPSGQRYSLRIGETLCYFTNIGGQALVGDGVYLDTQETSWQVMLP</sequence>
<keyword evidence="4" id="KW-0547">Nucleotide-binding</keyword>
<dbReference type="EC" id="7.6.2.9" evidence="9"/>
<dbReference type="InterPro" id="IPR003593">
    <property type="entry name" value="AAA+_ATPase"/>
</dbReference>
<dbReference type="PANTHER" id="PTHR42781:SF4">
    <property type="entry name" value="SPERMIDINE_PUTRESCINE IMPORT ATP-BINDING PROTEIN POTA"/>
    <property type="match status" value="1"/>
</dbReference>
<evidence type="ECO:0000256" key="5">
    <source>
        <dbReference type="ARBA" id="ARBA00022840"/>
    </source>
</evidence>
<evidence type="ECO:0000256" key="2">
    <source>
        <dbReference type="ARBA" id="ARBA00022475"/>
    </source>
</evidence>
<evidence type="ECO:0000256" key="1">
    <source>
        <dbReference type="ARBA" id="ARBA00022448"/>
    </source>
</evidence>
<evidence type="ECO:0000256" key="7">
    <source>
        <dbReference type="ARBA" id="ARBA00023065"/>
    </source>
</evidence>
<dbReference type="InterPro" id="IPR003439">
    <property type="entry name" value="ABC_transporter-like_ATP-bd"/>
</dbReference>
<feature type="domain" description="ABC transporter" evidence="10">
    <location>
        <begin position="3"/>
        <end position="227"/>
    </location>
</feature>
<evidence type="ECO:0000259" key="10">
    <source>
        <dbReference type="PROSITE" id="PS50893"/>
    </source>
</evidence>
<dbReference type="GO" id="GO:0015418">
    <property type="term" value="F:ABC-type quaternary ammonium compound transporting activity"/>
    <property type="evidence" value="ECO:0007669"/>
    <property type="project" value="UniProtKB-EC"/>
</dbReference>
<keyword evidence="1" id="KW-0813">Transport</keyword>
<dbReference type="InterPro" id="IPR017871">
    <property type="entry name" value="ABC_transporter-like_CS"/>
</dbReference>
<evidence type="ECO:0000256" key="9">
    <source>
        <dbReference type="ARBA" id="ARBA00066388"/>
    </source>
</evidence>
<dbReference type="GO" id="GO:0015408">
    <property type="term" value="F:ABC-type ferric iron transporter activity"/>
    <property type="evidence" value="ECO:0007669"/>
    <property type="project" value="InterPro"/>
</dbReference>
<dbReference type="SMART" id="SM00382">
    <property type="entry name" value="AAA"/>
    <property type="match status" value="1"/>
</dbReference>
<dbReference type="InterPro" id="IPR027417">
    <property type="entry name" value="P-loop_NTPase"/>
</dbReference>
<dbReference type="GO" id="GO:0005524">
    <property type="term" value="F:ATP binding"/>
    <property type="evidence" value="ECO:0007669"/>
    <property type="project" value="UniProtKB-KW"/>
</dbReference>
<keyword evidence="2" id="KW-1003">Cell membrane</keyword>
<dbReference type="Gene3D" id="3.40.50.300">
    <property type="entry name" value="P-loop containing nucleotide triphosphate hydrolases"/>
    <property type="match status" value="1"/>
</dbReference>
<dbReference type="FunFam" id="3.40.50.300:FF:000425">
    <property type="entry name" value="Probable ABC transporter, ATP-binding subunit"/>
    <property type="match status" value="1"/>
</dbReference>
<organism evidence="11 12">
    <name type="scientific">Vagococcus allomyrinae</name>
    <dbReference type="NCBI Taxonomy" id="2794353"/>
    <lineage>
        <taxon>Bacteria</taxon>
        <taxon>Bacillati</taxon>
        <taxon>Bacillota</taxon>
        <taxon>Bacilli</taxon>
        <taxon>Lactobacillales</taxon>
        <taxon>Enterococcaceae</taxon>
        <taxon>Vagococcus</taxon>
    </lineage>
</organism>
<dbReference type="EMBL" id="JAEEGA010000009">
    <property type="protein sequence ID" value="MBP1042196.1"/>
    <property type="molecule type" value="Genomic_DNA"/>
</dbReference>
<name>A0A940P9N7_9ENTE</name>
<reference evidence="11" key="1">
    <citation type="submission" date="2020-12" db="EMBL/GenBank/DDBJ databases">
        <title>Vagococcus allomyrinae sp. nov. and Enterococcus lavae sp. nov., isolated from the larvae of Allomyrina dichotoma.</title>
        <authorList>
            <person name="Lee S.D."/>
        </authorList>
    </citation>
    <scope>NUCLEOTIDE SEQUENCE</scope>
    <source>
        <strain evidence="11">BWB3-3</strain>
    </source>
</reference>
<keyword evidence="3" id="KW-0410">Iron transport</keyword>
<keyword evidence="7" id="KW-0406">Ion transport</keyword>
<dbReference type="PROSITE" id="PS00211">
    <property type="entry name" value="ABC_TRANSPORTER_1"/>
    <property type="match status" value="1"/>
</dbReference>
<gene>
    <name evidence="11" type="ORF">I6N95_14350</name>
</gene>
<dbReference type="CDD" id="cd03259">
    <property type="entry name" value="ABC_Carb_Solutes_like"/>
    <property type="match status" value="1"/>
</dbReference>
<accession>A0A940P9N7</accession>